<evidence type="ECO:0000313" key="2">
    <source>
        <dbReference type="EMBL" id="EAP88066.1"/>
    </source>
</evidence>
<feature type="transmembrane region" description="Helical" evidence="1">
    <location>
        <begin position="29"/>
        <end position="47"/>
    </location>
</feature>
<protein>
    <recommendedName>
        <fullName evidence="4">YcxB-like protein domain-containing protein</fullName>
    </recommendedName>
</protein>
<gene>
    <name evidence="2" type="ordered locus">CA2559_04885</name>
</gene>
<dbReference type="EMBL" id="CP002046">
    <property type="protein sequence ID" value="EAP88066.1"/>
    <property type="molecule type" value="Genomic_DNA"/>
</dbReference>
<organism evidence="2 3">
    <name type="scientific">Croceibacter atlanticus (strain ATCC BAA-628 / JCM 21780 / CIP 108009 / IAM 15332 / KCTC 12090 / HTCC2559)</name>
    <dbReference type="NCBI Taxonomy" id="216432"/>
    <lineage>
        <taxon>Bacteria</taxon>
        <taxon>Pseudomonadati</taxon>
        <taxon>Bacteroidota</taxon>
        <taxon>Flavobacteriia</taxon>
        <taxon>Flavobacteriales</taxon>
        <taxon>Flavobacteriaceae</taxon>
        <taxon>Croceibacter</taxon>
    </lineage>
</organism>
<evidence type="ECO:0000313" key="3">
    <source>
        <dbReference type="Proteomes" id="UP000002297"/>
    </source>
</evidence>
<feature type="transmembrane region" description="Helical" evidence="1">
    <location>
        <begin position="53"/>
        <end position="70"/>
    </location>
</feature>
<dbReference type="HOGENOM" id="CLU_1692549_0_0_10"/>
<reference evidence="2 3" key="1">
    <citation type="journal article" date="2010" name="J. Bacteriol.">
        <title>The complete genome sequence of Croceibacter atlanticus HTCC2559T.</title>
        <authorList>
            <person name="Oh H.M."/>
            <person name="Kang I."/>
            <person name="Ferriera S."/>
            <person name="Giovannoni S.J."/>
            <person name="Cho J.C."/>
        </authorList>
    </citation>
    <scope>NUCLEOTIDE SEQUENCE [LARGE SCALE GENOMIC DNA]</scope>
    <source>
        <strain evidence="3">ATCC BAA-628 / HTCC2559 / KCTC 12090</strain>
    </source>
</reference>
<dbReference type="STRING" id="216432.CA2559_04885"/>
<dbReference type="GeneID" id="89452767"/>
<sequence>MSTITLTKAERISIYRNNYYKVGKPYLKIMRRFGGLFIIALSLYNYYFVESSFIQSLSGFTLVFGIYYTLKPIIIPFLKPRLFEGYTFQFQITPDKIILQEDDAVSELEHQFFKSVQQNETHYALRTSKNEVLHLPKAQITSQEASQLNNLITTY</sequence>
<accession>A3U749</accession>
<dbReference type="KEGG" id="cat:CA2559_04885"/>
<proteinExistence type="predicted"/>
<evidence type="ECO:0000256" key="1">
    <source>
        <dbReference type="SAM" id="Phobius"/>
    </source>
</evidence>
<evidence type="ECO:0008006" key="4">
    <source>
        <dbReference type="Google" id="ProtNLM"/>
    </source>
</evidence>
<keyword evidence="1" id="KW-0812">Transmembrane</keyword>
<dbReference type="AlphaFoldDB" id="A3U749"/>
<keyword evidence="3" id="KW-1185">Reference proteome</keyword>
<dbReference type="RefSeq" id="WP_013186742.1">
    <property type="nucleotide sequence ID" value="NC_014230.1"/>
</dbReference>
<keyword evidence="1" id="KW-1133">Transmembrane helix</keyword>
<dbReference type="Proteomes" id="UP000002297">
    <property type="component" value="Chromosome"/>
</dbReference>
<keyword evidence="1" id="KW-0472">Membrane</keyword>
<name>A3U749_CROAH</name>